<comment type="caution">
    <text evidence="2">The sequence shown here is derived from an EMBL/GenBank/DDBJ whole genome shotgun (WGS) entry which is preliminary data.</text>
</comment>
<evidence type="ECO:0000313" key="2">
    <source>
        <dbReference type="EMBL" id="MBB3196869.1"/>
    </source>
</evidence>
<evidence type="ECO:0000259" key="1">
    <source>
        <dbReference type="Pfam" id="PF01695"/>
    </source>
</evidence>
<reference evidence="2 3" key="1">
    <citation type="submission" date="2020-08" db="EMBL/GenBank/DDBJ databases">
        <title>Genomic Encyclopedia of Type Strains, Phase III (KMG-III): the genomes of soil and plant-associated and newly described type strains.</title>
        <authorList>
            <person name="Whitman W."/>
        </authorList>
    </citation>
    <scope>NUCLEOTIDE SEQUENCE [LARGE SCALE GENOMIC DNA]</scope>
    <source>
        <strain evidence="2 3">CECT 7247</strain>
    </source>
</reference>
<protein>
    <submittedName>
        <fullName evidence="2">DNA replication protein DnaC</fullName>
    </submittedName>
</protein>
<name>A0ABR6GXU7_9BURK</name>
<organism evidence="2 3">
    <name type="scientific">Roseateles terrae</name>
    <dbReference type="NCBI Taxonomy" id="431060"/>
    <lineage>
        <taxon>Bacteria</taxon>
        <taxon>Pseudomonadati</taxon>
        <taxon>Pseudomonadota</taxon>
        <taxon>Betaproteobacteria</taxon>
        <taxon>Burkholderiales</taxon>
        <taxon>Sphaerotilaceae</taxon>
        <taxon>Roseateles</taxon>
    </lineage>
</organism>
<accession>A0ABR6GXU7</accession>
<evidence type="ECO:0000313" key="3">
    <source>
        <dbReference type="Proteomes" id="UP000574369"/>
    </source>
</evidence>
<proteinExistence type="predicted"/>
<dbReference type="Gene3D" id="3.40.50.300">
    <property type="entry name" value="P-loop containing nucleotide triphosphate hydrolases"/>
    <property type="match status" value="1"/>
</dbReference>
<keyword evidence="3" id="KW-1185">Reference proteome</keyword>
<dbReference type="Pfam" id="PF01695">
    <property type="entry name" value="IstB_IS21"/>
    <property type="match status" value="1"/>
</dbReference>
<sequence>MNEALVKQLHRSGFMAWAENVVLVGGPGTSKTHLATAIGVQALERLGDRCASSPR</sequence>
<dbReference type="InterPro" id="IPR002611">
    <property type="entry name" value="IstB_ATP-bd"/>
</dbReference>
<dbReference type="SUPFAM" id="SSF52540">
    <property type="entry name" value="P-loop containing nucleoside triphosphate hydrolases"/>
    <property type="match status" value="1"/>
</dbReference>
<feature type="domain" description="IstB-like ATP-binding" evidence="1">
    <location>
        <begin position="4"/>
        <end position="49"/>
    </location>
</feature>
<dbReference type="Proteomes" id="UP000574369">
    <property type="component" value="Unassembled WGS sequence"/>
</dbReference>
<dbReference type="RefSeq" id="WP_310736841.1">
    <property type="nucleotide sequence ID" value="NZ_JACHXO010000009.1"/>
</dbReference>
<dbReference type="EMBL" id="JACHXO010000009">
    <property type="protein sequence ID" value="MBB3196869.1"/>
    <property type="molecule type" value="Genomic_DNA"/>
</dbReference>
<gene>
    <name evidence="2" type="ORF">FHS28_004294</name>
</gene>
<dbReference type="InterPro" id="IPR027417">
    <property type="entry name" value="P-loop_NTPase"/>
</dbReference>